<dbReference type="AlphaFoldDB" id="A0A8X6FA82"/>
<dbReference type="OrthoDB" id="6430820at2759"/>
<reference evidence="1" key="1">
    <citation type="submission" date="2020-07" db="EMBL/GenBank/DDBJ databases">
        <title>Multicomponent nature underlies the extraordinary mechanical properties of spider dragline silk.</title>
        <authorList>
            <person name="Kono N."/>
            <person name="Nakamura H."/>
            <person name="Mori M."/>
            <person name="Yoshida Y."/>
            <person name="Ohtoshi R."/>
            <person name="Malay A.D."/>
            <person name="Moran D.A.P."/>
            <person name="Tomita M."/>
            <person name="Numata K."/>
            <person name="Arakawa K."/>
        </authorList>
    </citation>
    <scope>NUCLEOTIDE SEQUENCE</scope>
</reference>
<proteinExistence type="predicted"/>
<dbReference type="Proteomes" id="UP000887116">
    <property type="component" value="Unassembled WGS sequence"/>
</dbReference>
<dbReference type="InterPro" id="IPR008974">
    <property type="entry name" value="TRAF-like"/>
</dbReference>
<name>A0A8X6FA82_TRICU</name>
<gene>
    <name evidence="1" type="primary">Tdpoz4_36</name>
    <name evidence="1" type="ORF">TNCT_406411</name>
</gene>
<organism evidence="1 2">
    <name type="scientific">Trichonephila clavata</name>
    <name type="common">Joro spider</name>
    <name type="synonym">Nephila clavata</name>
    <dbReference type="NCBI Taxonomy" id="2740835"/>
    <lineage>
        <taxon>Eukaryota</taxon>
        <taxon>Metazoa</taxon>
        <taxon>Ecdysozoa</taxon>
        <taxon>Arthropoda</taxon>
        <taxon>Chelicerata</taxon>
        <taxon>Arachnida</taxon>
        <taxon>Araneae</taxon>
        <taxon>Araneomorphae</taxon>
        <taxon>Entelegynae</taxon>
        <taxon>Araneoidea</taxon>
        <taxon>Nephilidae</taxon>
        <taxon>Trichonephila</taxon>
    </lineage>
</organism>
<dbReference type="SUPFAM" id="SSF49599">
    <property type="entry name" value="TRAF domain-like"/>
    <property type="match status" value="1"/>
</dbReference>
<protein>
    <submittedName>
        <fullName evidence="1">TD and POZ domain-containing protein 4</fullName>
    </submittedName>
</protein>
<evidence type="ECO:0000313" key="1">
    <source>
        <dbReference type="EMBL" id="GFQ75100.1"/>
    </source>
</evidence>
<dbReference type="EMBL" id="BMAO01021516">
    <property type="protein sequence ID" value="GFQ75100.1"/>
    <property type="molecule type" value="Genomic_DNA"/>
</dbReference>
<sequence length="286" mass="32852">MADNNDCNSIVPFTYIWAIENCPVLLSPFPILSPLFIIDNYRNSHWRLGIVESSNYIQCFFQRQEDNGPETVHLSSEISLLDTEGCPLITKTCECTFQKGGVYEYLTFALLKDVFVLRRNEFLSNETLTFRFRSFSVHGEIIRINMCCARTRLKIHRMSFLWTIRDFTSLRVGESVSRSLVITQNKCLFLTLQLTEEGTIKIRIASNGAVRFNLRISVLDITGKAHNAILCKIQMHDPIQFNLMAKAYLDANRESFLPVGILTLRCEFILGTGIAHQEIESYRFTP</sequence>
<accession>A0A8X6FA82</accession>
<evidence type="ECO:0000313" key="2">
    <source>
        <dbReference type="Proteomes" id="UP000887116"/>
    </source>
</evidence>
<dbReference type="Gene3D" id="2.60.210.10">
    <property type="entry name" value="Apoptosis, Tumor Necrosis Factor Receptor Associated Protein 2, Chain A"/>
    <property type="match status" value="1"/>
</dbReference>
<keyword evidence="2" id="KW-1185">Reference proteome</keyword>
<comment type="caution">
    <text evidence="1">The sequence shown here is derived from an EMBL/GenBank/DDBJ whole genome shotgun (WGS) entry which is preliminary data.</text>
</comment>